<dbReference type="AlphaFoldDB" id="A0A0E9XAQ8"/>
<proteinExistence type="predicted"/>
<protein>
    <submittedName>
        <fullName evidence="2">Uncharacterized protein</fullName>
    </submittedName>
</protein>
<reference evidence="2" key="1">
    <citation type="submission" date="2014-11" db="EMBL/GenBank/DDBJ databases">
        <authorList>
            <person name="Amaro Gonzalez C."/>
        </authorList>
    </citation>
    <scope>NUCLEOTIDE SEQUENCE</scope>
</reference>
<keyword evidence="1" id="KW-1133">Transmembrane helix</keyword>
<feature type="transmembrane region" description="Helical" evidence="1">
    <location>
        <begin position="6"/>
        <end position="28"/>
    </location>
</feature>
<keyword evidence="1" id="KW-0472">Membrane</keyword>
<dbReference type="EMBL" id="GBXM01009814">
    <property type="protein sequence ID" value="JAH98763.1"/>
    <property type="molecule type" value="Transcribed_RNA"/>
</dbReference>
<sequence>MNHTDIYIFIYILMCTACLGLVCVSCLFHEPSLKQNAEHSRFSYKARLNA</sequence>
<keyword evidence="1" id="KW-0812">Transmembrane</keyword>
<evidence type="ECO:0000256" key="1">
    <source>
        <dbReference type="SAM" id="Phobius"/>
    </source>
</evidence>
<organism evidence="2">
    <name type="scientific">Anguilla anguilla</name>
    <name type="common">European freshwater eel</name>
    <name type="synonym">Muraena anguilla</name>
    <dbReference type="NCBI Taxonomy" id="7936"/>
    <lineage>
        <taxon>Eukaryota</taxon>
        <taxon>Metazoa</taxon>
        <taxon>Chordata</taxon>
        <taxon>Craniata</taxon>
        <taxon>Vertebrata</taxon>
        <taxon>Euteleostomi</taxon>
        <taxon>Actinopterygii</taxon>
        <taxon>Neopterygii</taxon>
        <taxon>Teleostei</taxon>
        <taxon>Anguilliformes</taxon>
        <taxon>Anguillidae</taxon>
        <taxon>Anguilla</taxon>
    </lineage>
</organism>
<evidence type="ECO:0000313" key="2">
    <source>
        <dbReference type="EMBL" id="JAH98763.1"/>
    </source>
</evidence>
<name>A0A0E9XAQ8_ANGAN</name>
<reference evidence="2" key="2">
    <citation type="journal article" date="2015" name="Fish Shellfish Immunol.">
        <title>Early steps in the European eel (Anguilla anguilla)-Vibrio vulnificus interaction in the gills: Role of the RtxA13 toxin.</title>
        <authorList>
            <person name="Callol A."/>
            <person name="Pajuelo D."/>
            <person name="Ebbesson L."/>
            <person name="Teles M."/>
            <person name="MacKenzie S."/>
            <person name="Amaro C."/>
        </authorList>
    </citation>
    <scope>NUCLEOTIDE SEQUENCE</scope>
</reference>
<accession>A0A0E9XAQ8</accession>